<dbReference type="Gene3D" id="3.40.50.1820">
    <property type="entry name" value="alpha/beta hydrolase"/>
    <property type="match status" value="1"/>
</dbReference>
<feature type="chain" id="PRO_5042162339" description="Cell adhesion domain-containing protein" evidence="1">
    <location>
        <begin position="27"/>
        <end position="373"/>
    </location>
</feature>
<dbReference type="Proteomes" id="UP000256345">
    <property type="component" value="Unassembled WGS sequence"/>
</dbReference>
<evidence type="ECO:0000313" key="2">
    <source>
        <dbReference type="EMBL" id="AKJ04475.1"/>
    </source>
</evidence>
<dbReference type="AlphaFoldDB" id="A0AAC8QBT4"/>
<dbReference type="EMBL" id="CP011509">
    <property type="protein sequence ID" value="AKJ04475.1"/>
    <property type="molecule type" value="Genomic_DNA"/>
</dbReference>
<name>A0AAC8QBT4_9BACT</name>
<dbReference type="RefSeq" id="WP_047858285.1">
    <property type="nucleotide sequence ID" value="NZ_CP011509.1"/>
</dbReference>
<proteinExistence type="predicted"/>
<reference evidence="2 4" key="1">
    <citation type="submission" date="2015-05" db="EMBL/GenBank/DDBJ databases">
        <title>Genome assembly of Archangium gephyra DSM 2261.</title>
        <authorList>
            <person name="Sharma G."/>
            <person name="Subramanian S."/>
        </authorList>
    </citation>
    <scope>NUCLEOTIDE SEQUENCE [LARGE SCALE GENOMIC DNA]</scope>
    <source>
        <strain evidence="2 4">DSM 2261</strain>
    </source>
</reference>
<protein>
    <recommendedName>
        <fullName evidence="6">Cell adhesion domain-containing protein</fullName>
    </recommendedName>
</protein>
<dbReference type="InterPro" id="IPR029058">
    <property type="entry name" value="AB_hydrolase_fold"/>
</dbReference>
<reference evidence="3 5" key="2">
    <citation type="submission" date="2018-08" db="EMBL/GenBank/DDBJ databases">
        <title>Genomic Encyclopedia of Archaeal and Bacterial Type Strains, Phase II (KMG-II): from individual species to whole genera.</title>
        <authorList>
            <person name="Goeker M."/>
        </authorList>
    </citation>
    <scope>NUCLEOTIDE SEQUENCE [LARGE SCALE GENOMIC DNA]</scope>
    <source>
        <strain evidence="3 5">DSM 2261</strain>
    </source>
</reference>
<evidence type="ECO:0000256" key="1">
    <source>
        <dbReference type="SAM" id="SignalP"/>
    </source>
</evidence>
<accession>A0AAC8QBT4</accession>
<evidence type="ECO:0000313" key="5">
    <source>
        <dbReference type="Proteomes" id="UP000256345"/>
    </source>
</evidence>
<dbReference type="SUPFAM" id="SSF53474">
    <property type="entry name" value="alpha/beta-Hydrolases"/>
    <property type="match status" value="1"/>
</dbReference>
<dbReference type="Proteomes" id="UP000035579">
    <property type="component" value="Chromosome"/>
</dbReference>
<gene>
    <name evidence="2" type="ORF">AA314_06101</name>
    <name evidence="3" type="ORF">ATI61_101437</name>
</gene>
<feature type="signal peptide" evidence="1">
    <location>
        <begin position="1"/>
        <end position="26"/>
    </location>
</feature>
<evidence type="ECO:0000313" key="4">
    <source>
        <dbReference type="Proteomes" id="UP000035579"/>
    </source>
</evidence>
<sequence length="373" mass="41213">MKNPLMGALAALGVVLGVGMPSGAHAAVPFDCRTLDFGIYWYGLGNTSQKAVPGVYNPYFNAAKPTVIYVHGWQKDGVVNGKRETFNYAENDSTYGVNVNMADAWINAGWNIGIFYWNQFADEPEVKNAETKIWTGTGPQAMRWRQCDGTYTTTGSPTVSAAQLFYNAITANMANFSGPHLRLVGHSLGSQMAHRTSIMLSDNVVAGRINSRLQPTRVALMDPFWSKDGKTYLGGRWTGEVAREQINTLKTRGVIFERYKSSNINDLFIGDSNLPLTAMIGQTELIPQWIPNTNQSARHVAAYNMYFRSFAYSAPVECFDLSTGGYSCTGTAASAKTTDVRTQEMMNSAYTWYQSAGMSTEVPSDNMFWRQAR</sequence>
<keyword evidence="1" id="KW-0732">Signal</keyword>
<dbReference type="KEGG" id="age:AA314_06101"/>
<evidence type="ECO:0000313" key="3">
    <source>
        <dbReference type="EMBL" id="REG37453.1"/>
    </source>
</evidence>
<evidence type="ECO:0008006" key="6">
    <source>
        <dbReference type="Google" id="ProtNLM"/>
    </source>
</evidence>
<organism evidence="2 4">
    <name type="scientific">Archangium gephyra</name>
    <dbReference type="NCBI Taxonomy" id="48"/>
    <lineage>
        <taxon>Bacteria</taxon>
        <taxon>Pseudomonadati</taxon>
        <taxon>Myxococcota</taxon>
        <taxon>Myxococcia</taxon>
        <taxon>Myxococcales</taxon>
        <taxon>Cystobacterineae</taxon>
        <taxon>Archangiaceae</taxon>
        <taxon>Archangium</taxon>
    </lineage>
</organism>
<keyword evidence="5" id="KW-1185">Reference proteome</keyword>
<dbReference type="EMBL" id="QUMU01000001">
    <property type="protein sequence ID" value="REG37453.1"/>
    <property type="molecule type" value="Genomic_DNA"/>
</dbReference>